<gene>
    <name evidence="3" type="ORF">A2311_03535</name>
</gene>
<evidence type="ECO:0000259" key="2">
    <source>
        <dbReference type="PROSITE" id="PS50102"/>
    </source>
</evidence>
<keyword evidence="1" id="KW-0694">RNA-binding</keyword>
<evidence type="ECO:0000313" key="3">
    <source>
        <dbReference type="EMBL" id="OGC35654.1"/>
    </source>
</evidence>
<dbReference type="InterPro" id="IPR035979">
    <property type="entry name" value="RBD_domain_sf"/>
</dbReference>
<proteinExistence type="predicted"/>
<dbReference type="SUPFAM" id="SSF54928">
    <property type="entry name" value="RNA-binding domain, RBD"/>
    <property type="match status" value="1"/>
</dbReference>
<dbReference type="SMART" id="SM00360">
    <property type="entry name" value="RRM"/>
    <property type="match status" value="1"/>
</dbReference>
<feature type="domain" description="RRM" evidence="2">
    <location>
        <begin position="2"/>
        <end position="79"/>
    </location>
</feature>
<dbReference type="InterPro" id="IPR052462">
    <property type="entry name" value="SLIRP/GR-RBP-like"/>
</dbReference>
<evidence type="ECO:0000313" key="4">
    <source>
        <dbReference type="Proteomes" id="UP000178951"/>
    </source>
</evidence>
<dbReference type="PROSITE" id="PS50102">
    <property type="entry name" value="RRM"/>
    <property type="match status" value="1"/>
</dbReference>
<sequence length="84" mass="9377">MKSIFVGNLPWSIKDEDLQSKFTEFGTVISARVVKDKMTGRSRGFGFVDMEDADADKAIAAMTGFKWGDRELTVNEAKPKTNSR</sequence>
<reference evidence="3 4" key="1">
    <citation type="journal article" date="2016" name="Nat. Commun.">
        <title>Thousands of microbial genomes shed light on interconnected biogeochemical processes in an aquifer system.</title>
        <authorList>
            <person name="Anantharaman K."/>
            <person name="Brown C.T."/>
            <person name="Hug L.A."/>
            <person name="Sharon I."/>
            <person name="Castelle C.J."/>
            <person name="Probst A.J."/>
            <person name="Thomas B.C."/>
            <person name="Singh A."/>
            <person name="Wilkins M.J."/>
            <person name="Karaoz U."/>
            <person name="Brodie E.L."/>
            <person name="Williams K.H."/>
            <person name="Hubbard S.S."/>
            <person name="Banfield J.F."/>
        </authorList>
    </citation>
    <scope>NUCLEOTIDE SEQUENCE [LARGE SCALE GENOMIC DNA]</scope>
</reference>
<dbReference type="Pfam" id="PF00076">
    <property type="entry name" value="RRM_1"/>
    <property type="match status" value="1"/>
</dbReference>
<evidence type="ECO:0000256" key="1">
    <source>
        <dbReference type="ARBA" id="ARBA00022884"/>
    </source>
</evidence>
<dbReference type="PANTHER" id="PTHR48027">
    <property type="entry name" value="HETEROGENEOUS NUCLEAR RIBONUCLEOPROTEIN 87F-RELATED"/>
    <property type="match status" value="1"/>
</dbReference>
<name>A0A1F4TSE5_UNCSA</name>
<dbReference type="Proteomes" id="UP000178951">
    <property type="component" value="Unassembled WGS sequence"/>
</dbReference>
<accession>A0A1F4TSE5</accession>
<dbReference type="InterPro" id="IPR012677">
    <property type="entry name" value="Nucleotide-bd_a/b_plait_sf"/>
</dbReference>
<dbReference type="InterPro" id="IPR000504">
    <property type="entry name" value="RRM_dom"/>
</dbReference>
<dbReference type="AlphaFoldDB" id="A0A1F4TSE5"/>
<dbReference type="EMBL" id="MEUF01000023">
    <property type="protein sequence ID" value="OGC35654.1"/>
    <property type="molecule type" value="Genomic_DNA"/>
</dbReference>
<organism evidence="3 4">
    <name type="scientific">candidate division WOR-1 bacterium RIFOXYB2_FULL_48_7</name>
    <dbReference type="NCBI Taxonomy" id="1802583"/>
    <lineage>
        <taxon>Bacteria</taxon>
        <taxon>Bacillati</taxon>
        <taxon>Saganbacteria</taxon>
    </lineage>
</organism>
<dbReference type="Gene3D" id="3.30.70.330">
    <property type="match status" value="1"/>
</dbReference>
<protein>
    <submittedName>
        <fullName evidence="3">RNA-binding protein</fullName>
    </submittedName>
</protein>
<dbReference type="GO" id="GO:0003723">
    <property type="term" value="F:RNA binding"/>
    <property type="evidence" value="ECO:0007669"/>
    <property type="project" value="UniProtKB-KW"/>
</dbReference>
<comment type="caution">
    <text evidence="3">The sequence shown here is derived from an EMBL/GenBank/DDBJ whole genome shotgun (WGS) entry which is preliminary data.</text>
</comment>
<dbReference type="STRING" id="1802583.A2311_03535"/>